<feature type="signal peptide" evidence="1">
    <location>
        <begin position="1"/>
        <end position="26"/>
    </location>
</feature>
<dbReference type="ExpressionAtlas" id="A0A2K3JQD5">
    <property type="expression patterns" value="baseline"/>
</dbReference>
<feature type="domain" description="Bifunctional inhibitor/plant lipid transfer protein/seed storage helical" evidence="2">
    <location>
        <begin position="30"/>
        <end position="103"/>
    </location>
</feature>
<dbReference type="PANTHER" id="PTHR33122">
    <property type="entry name" value="LIPID BINDING PROTEIN-RELATED"/>
    <property type="match status" value="1"/>
</dbReference>
<dbReference type="SMART" id="SM00499">
    <property type="entry name" value="AAI"/>
    <property type="match status" value="1"/>
</dbReference>
<reference evidence="4 5" key="1">
    <citation type="journal article" date="2014" name="Am. J. Bot.">
        <title>Genome assembly and annotation for red clover (Trifolium pratense; Fabaceae).</title>
        <authorList>
            <person name="Istvanek J."/>
            <person name="Jaros M."/>
            <person name="Krenek A."/>
            <person name="Repkova J."/>
        </authorList>
    </citation>
    <scope>NUCLEOTIDE SEQUENCE [LARGE SCALE GENOMIC DNA]</scope>
    <source>
        <strain evidence="5">cv. Tatra</strain>
        <tissue evidence="4">Young leaves</tissue>
    </source>
</reference>
<evidence type="ECO:0000313" key="3">
    <source>
        <dbReference type="EMBL" id="PNX54557.1"/>
    </source>
</evidence>
<evidence type="ECO:0000259" key="2">
    <source>
        <dbReference type="SMART" id="SM00499"/>
    </source>
</evidence>
<reference evidence="4 5" key="2">
    <citation type="journal article" date="2017" name="Front. Plant Sci.">
        <title>Gene Classification and Mining of Molecular Markers Useful in Red Clover (Trifolium pratense) Breeding.</title>
        <authorList>
            <person name="Istvanek J."/>
            <person name="Dluhosova J."/>
            <person name="Dluhos P."/>
            <person name="Patkova L."/>
            <person name="Nedelnik J."/>
            <person name="Repkova J."/>
        </authorList>
    </citation>
    <scope>NUCLEOTIDE SEQUENCE [LARGE SCALE GENOMIC DNA]</scope>
    <source>
        <strain evidence="5">cv. Tatra</strain>
        <tissue evidence="4">Young leaves</tissue>
    </source>
</reference>
<protein>
    <recommendedName>
        <fullName evidence="2">Bifunctional inhibitor/plant lipid transfer protein/seed storage helical domain-containing protein</fullName>
    </recommendedName>
</protein>
<dbReference type="SUPFAM" id="SSF47699">
    <property type="entry name" value="Bifunctional inhibitor/lipid-transfer protein/seed storage 2S albumin"/>
    <property type="match status" value="1"/>
</dbReference>
<dbReference type="GO" id="GO:0009627">
    <property type="term" value="P:systemic acquired resistance"/>
    <property type="evidence" value="ECO:0007669"/>
    <property type="project" value="InterPro"/>
</dbReference>
<evidence type="ECO:0000256" key="1">
    <source>
        <dbReference type="SAM" id="SignalP"/>
    </source>
</evidence>
<dbReference type="EMBL" id="ASHM01074165">
    <property type="protein sequence ID" value="PNX56252.1"/>
    <property type="molecule type" value="Genomic_DNA"/>
</dbReference>
<proteinExistence type="predicted"/>
<dbReference type="Pfam" id="PF14368">
    <property type="entry name" value="LTP_2"/>
    <property type="match status" value="1"/>
</dbReference>
<dbReference type="Gene3D" id="1.10.110.10">
    <property type="entry name" value="Plant lipid-transfer and hydrophobic proteins"/>
    <property type="match status" value="1"/>
</dbReference>
<gene>
    <name evidence="3" type="ORF">L195_g048177</name>
    <name evidence="4" type="ORF">L195_g049785</name>
</gene>
<dbReference type="AlphaFoldDB" id="A0A2K3JQD5"/>
<organism evidence="4 5">
    <name type="scientific">Trifolium pratense</name>
    <name type="common">Red clover</name>
    <dbReference type="NCBI Taxonomy" id="57577"/>
    <lineage>
        <taxon>Eukaryota</taxon>
        <taxon>Viridiplantae</taxon>
        <taxon>Streptophyta</taxon>
        <taxon>Embryophyta</taxon>
        <taxon>Tracheophyta</taxon>
        <taxon>Spermatophyta</taxon>
        <taxon>Magnoliopsida</taxon>
        <taxon>eudicotyledons</taxon>
        <taxon>Gunneridae</taxon>
        <taxon>Pentapetalae</taxon>
        <taxon>rosids</taxon>
        <taxon>fabids</taxon>
        <taxon>Fabales</taxon>
        <taxon>Fabaceae</taxon>
        <taxon>Papilionoideae</taxon>
        <taxon>50 kb inversion clade</taxon>
        <taxon>NPAAA clade</taxon>
        <taxon>Hologalegina</taxon>
        <taxon>IRL clade</taxon>
        <taxon>Trifolieae</taxon>
        <taxon>Trifolium</taxon>
    </lineage>
</organism>
<dbReference type="InterPro" id="IPR039265">
    <property type="entry name" value="DIR1-like"/>
</dbReference>
<evidence type="ECO:0000313" key="5">
    <source>
        <dbReference type="Proteomes" id="UP000236291"/>
    </source>
</evidence>
<feature type="non-terminal residue" evidence="4">
    <location>
        <position position="1"/>
    </location>
</feature>
<name>A0A2K3JQD5_TRIPR</name>
<keyword evidence="1" id="KW-0732">Signal</keyword>
<dbReference type="EMBL" id="ASHM01068392">
    <property type="protein sequence ID" value="PNX54557.1"/>
    <property type="molecule type" value="Genomic_DNA"/>
</dbReference>
<comment type="caution">
    <text evidence="4">The sequence shown here is derived from an EMBL/GenBank/DDBJ whole genome shotgun (WGS) entry which is preliminary data.</text>
</comment>
<dbReference type="PANTHER" id="PTHR33122:SF36">
    <property type="entry name" value="LIPID TRANSFER PROTEIN"/>
    <property type="match status" value="1"/>
</dbReference>
<dbReference type="InterPro" id="IPR044741">
    <property type="entry name" value="NsLTP-like"/>
</dbReference>
<dbReference type="Proteomes" id="UP000236291">
    <property type="component" value="Unassembled WGS sequence"/>
</dbReference>
<feature type="chain" id="PRO_5015082832" description="Bifunctional inhibitor/plant lipid transfer protein/seed storage helical domain-containing protein" evidence="1">
    <location>
        <begin position="27"/>
        <end position="103"/>
    </location>
</feature>
<dbReference type="STRING" id="57577.A0A2K3JQD5"/>
<accession>A0A2K3JQD5</accession>
<dbReference type="InterPro" id="IPR016140">
    <property type="entry name" value="Bifunc_inhib/LTP/seed_store"/>
</dbReference>
<sequence>EMEAYKKVMIVVMLLAFANVTMLVNGQTFCRTTKAGRDACKPYVNGDNSVDNQNPSSACCSAIAKADLPCLCQYKNYLPLYGIDPEQVMQLPVNCKLTNSFHC</sequence>
<evidence type="ECO:0000313" key="4">
    <source>
        <dbReference type="EMBL" id="PNX56252.1"/>
    </source>
</evidence>
<dbReference type="InterPro" id="IPR036312">
    <property type="entry name" value="Bifun_inhib/LTP/seed_sf"/>
</dbReference>
<dbReference type="CDD" id="cd04660">
    <property type="entry name" value="nsLTP_like"/>
    <property type="match status" value="1"/>
</dbReference>
<dbReference type="GO" id="GO:0005504">
    <property type="term" value="F:fatty acid binding"/>
    <property type="evidence" value="ECO:0007669"/>
    <property type="project" value="InterPro"/>
</dbReference>